<proteinExistence type="predicted"/>
<protein>
    <submittedName>
        <fullName evidence="2">Uncharacterized protein</fullName>
    </submittedName>
</protein>
<sequence>MGLGPTQSAYFGVYSRGAASGSCSCSCSHSSEDVPTLKGELSEVKKKMEVMARFISKQFPGQNWMEDAENNPGASTAPSLGSRAS</sequence>
<dbReference type="AlphaFoldDB" id="A0AAV0NNB7"/>
<reference evidence="2" key="1">
    <citation type="submission" date="2022-08" db="EMBL/GenBank/DDBJ databases">
        <authorList>
            <person name="Gutierrez-Valencia J."/>
        </authorList>
    </citation>
    <scope>NUCLEOTIDE SEQUENCE</scope>
</reference>
<gene>
    <name evidence="2" type="ORF">LITE_LOCUS34194</name>
</gene>
<keyword evidence="3" id="KW-1185">Reference proteome</keyword>
<evidence type="ECO:0000313" key="3">
    <source>
        <dbReference type="Proteomes" id="UP001154282"/>
    </source>
</evidence>
<evidence type="ECO:0000313" key="2">
    <source>
        <dbReference type="EMBL" id="CAI0459836.1"/>
    </source>
</evidence>
<comment type="caution">
    <text evidence="2">The sequence shown here is derived from an EMBL/GenBank/DDBJ whole genome shotgun (WGS) entry which is preliminary data.</text>
</comment>
<dbReference type="EMBL" id="CAMGYJ010000008">
    <property type="protein sequence ID" value="CAI0459836.1"/>
    <property type="molecule type" value="Genomic_DNA"/>
</dbReference>
<accession>A0AAV0NNB7</accession>
<feature type="compositionally biased region" description="Polar residues" evidence="1">
    <location>
        <begin position="72"/>
        <end position="85"/>
    </location>
</feature>
<feature type="region of interest" description="Disordered" evidence="1">
    <location>
        <begin position="63"/>
        <end position="85"/>
    </location>
</feature>
<evidence type="ECO:0000256" key="1">
    <source>
        <dbReference type="SAM" id="MobiDB-lite"/>
    </source>
</evidence>
<name>A0AAV0NNB7_9ROSI</name>
<dbReference type="Proteomes" id="UP001154282">
    <property type="component" value="Unassembled WGS sequence"/>
</dbReference>
<organism evidence="2 3">
    <name type="scientific">Linum tenue</name>
    <dbReference type="NCBI Taxonomy" id="586396"/>
    <lineage>
        <taxon>Eukaryota</taxon>
        <taxon>Viridiplantae</taxon>
        <taxon>Streptophyta</taxon>
        <taxon>Embryophyta</taxon>
        <taxon>Tracheophyta</taxon>
        <taxon>Spermatophyta</taxon>
        <taxon>Magnoliopsida</taxon>
        <taxon>eudicotyledons</taxon>
        <taxon>Gunneridae</taxon>
        <taxon>Pentapetalae</taxon>
        <taxon>rosids</taxon>
        <taxon>fabids</taxon>
        <taxon>Malpighiales</taxon>
        <taxon>Linaceae</taxon>
        <taxon>Linum</taxon>
    </lineage>
</organism>